<dbReference type="GO" id="GO:0003677">
    <property type="term" value="F:DNA binding"/>
    <property type="evidence" value="ECO:0007669"/>
    <property type="project" value="UniProtKB-KW"/>
</dbReference>
<reference evidence="9" key="1">
    <citation type="submission" date="2023-08" db="EMBL/GenBank/DDBJ databases">
        <title>A de novo genome assembly of Solanum verrucosum Schlechtendal, a Mexican diploid species geographically isolated from the other diploid A-genome species in potato relatives.</title>
        <authorList>
            <person name="Hosaka K."/>
        </authorList>
    </citation>
    <scope>NUCLEOTIDE SEQUENCE</scope>
    <source>
        <tissue evidence="9">Young leaves</tissue>
    </source>
</reference>
<evidence type="ECO:0000313" key="10">
    <source>
        <dbReference type="Proteomes" id="UP001234989"/>
    </source>
</evidence>
<keyword evidence="10" id="KW-1185">Reference proteome</keyword>
<feature type="domain" description="AP2/ERF" evidence="8">
    <location>
        <begin position="133"/>
        <end position="193"/>
    </location>
</feature>
<dbReference type="InterPro" id="IPR036955">
    <property type="entry name" value="AP2/ERF_dom_sf"/>
</dbReference>
<evidence type="ECO:0000256" key="5">
    <source>
        <dbReference type="ARBA" id="ARBA00023163"/>
    </source>
</evidence>
<proteinExistence type="predicted"/>
<dbReference type="InterPro" id="IPR016177">
    <property type="entry name" value="DNA-bd_dom_sf"/>
</dbReference>
<dbReference type="GO" id="GO:0003700">
    <property type="term" value="F:DNA-binding transcription factor activity"/>
    <property type="evidence" value="ECO:0007669"/>
    <property type="project" value="InterPro"/>
</dbReference>
<feature type="region of interest" description="Disordered" evidence="7">
    <location>
        <begin position="901"/>
        <end position="950"/>
    </location>
</feature>
<feature type="region of interest" description="Disordered" evidence="7">
    <location>
        <begin position="982"/>
        <end position="1005"/>
    </location>
</feature>
<feature type="compositionally biased region" description="Basic and acidic residues" evidence="7">
    <location>
        <begin position="475"/>
        <end position="496"/>
    </location>
</feature>
<protein>
    <recommendedName>
        <fullName evidence="8">AP2/ERF domain-containing protein</fullName>
    </recommendedName>
</protein>
<feature type="compositionally biased region" description="Low complexity" evidence="7">
    <location>
        <begin position="803"/>
        <end position="812"/>
    </location>
</feature>
<feature type="region of interest" description="Disordered" evidence="7">
    <location>
        <begin position="328"/>
        <end position="354"/>
    </location>
</feature>
<keyword evidence="3" id="KW-0805">Transcription regulation</keyword>
<evidence type="ECO:0000256" key="6">
    <source>
        <dbReference type="ARBA" id="ARBA00023242"/>
    </source>
</evidence>
<dbReference type="PANTHER" id="PTHR31677">
    <property type="entry name" value="AP2 DOMAIN CLASS TRANSCRIPTION FACTOR"/>
    <property type="match status" value="1"/>
</dbReference>
<dbReference type="GO" id="GO:0005634">
    <property type="term" value="C:nucleus"/>
    <property type="evidence" value="ECO:0007669"/>
    <property type="project" value="UniProtKB-SubCell"/>
</dbReference>
<organism evidence="9 10">
    <name type="scientific">Solanum verrucosum</name>
    <dbReference type="NCBI Taxonomy" id="315347"/>
    <lineage>
        <taxon>Eukaryota</taxon>
        <taxon>Viridiplantae</taxon>
        <taxon>Streptophyta</taxon>
        <taxon>Embryophyta</taxon>
        <taxon>Tracheophyta</taxon>
        <taxon>Spermatophyta</taxon>
        <taxon>Magnoliopsida</taxon>
        <taxon>eudicotyledons</taxon>
        <taxon>Gunneridae</taxon>
        <taxon>Pentapetalae</taxon>
        <taxon>asterids</taxon>
        <taxon>lamiids</taxon>
        <taxon>Solanales</taxon>
        <taxon>Solanaceae</taxon>
        <taxon>Solanoideae</taxon>
        <taxon>Solaneae</taxon>
        <taxon>Solanum</taxon>
    </lineage>
</organism>
<feature type="domain" description="AP2/ERF" evidence="8">
    <location>
        <begin position="844"/>
        <end position="906"/>
    </location>
</feature>
<evidence type="ECO:0000259" key="8">
    <source>
        <dbReference type="PROSITE" id="PS51032"/>
    </source>
</evidence>
<dbReference type="AlphaFoldDB" id="A0AAF0ZND1"/>
<evidence type="ECO:0000256" key="2">
    <source>
        <dbReference type="ARBA" id="ARBA00022745"/>
    </source>
</evidence>
<dbReference type="CDD" id="cd00018">
    <property type="entry name" value="AP2"/>
    <property type="match status" value="6"/>
</dbReference>
<feature type="domain" description="AP2/ERF" evidence="8">
    <location>
        <begin position="587"/>
        <end position="646"/>
    </location>
</feature>
<evidence type="ECO:0000313" key="9">
    <source>
        <dbReference type="EMBL" id="WMV43953.1"/>
    </source>
</evidence>
<sequence>METDQRGLLADEEEEEESSSKKQKVTQIEQPEIFVDKVKSTIPLPHTNHKAQSTADRSKQETDGKMPLFVNEWQMGEKGAFLGTEEFKGFSSNMHKFQEIEPFICMESCSKETPCLMCNVHGGIESSNKAKISLIGVRRQKNGRYGAVITDQIRHKQVWLGTFDTVEEASQAYFSKKSEFEKFRQQGDKDNKPKENLDQIQQTSLSVGNDQTLDTASVSRTNPHETTHVVEVHKKNWSGKEPESAKETTCLMANVHGIESYDECNTTTSCNPKAKRSLLGVRKQKTGRYGAVITDQIRHKQVWLGTFDTVEEASQAYFSKKSEFEKLKQQGNKDTENCDQIQQPESPVVLSSSSVANDQTLDTASVGCRNRRIDSHETAPHIVEVHKNKMSGEVPESSKETQCLMASVVHNTESSDECNTSTSNLKAKISLLGVRRQKNGRYGAVITDTTKHKQVWLGTFDTVEEASQAYFSKKSELENEKLSQQRNKENRPKKNCDQIQQPESPVIQASLSVADIRTLNTASVGMRNERTDFHGTALIVGVHKSKTSEKEPEFSKETSCLMASVHGTESSDQCNTSSTSNPKAKISLIGVRRQKNGRYGAVITDKTRQKKVWLGTFDTIDEASQAYFSKKSELENEKLNQQGNKETRDQIQQPESLVASLSMDNDQTLNAASGGRRNKRIDSHKATTDIVGVHKNKTSGEKLESSRETASLMDNIHGTESCDECNTTTSCDPKAKISLIGIRRQKKGRYGAVITDRIKHKRVWLGTFDTVEEASQAYLSKKSELKRLGQQGDKENKPKDCAQVQQPESPVVQSLSVANHDQTLNTARMRRRNERIDSHKTTTRFFRVHKRKDSGKYTSEIRNPISKKRIWLGTFGTAEEASQAYQSKKLEFERLVHAKQQCGNEQTHSTQDEKLVNVESGHENENRELESAGGSEINVPISNSSNGGIEERIDSHEIGTAEEALHAYQSKKFDLQNSKEVELQSDMPTDSSAGEKQEGQEDDEDLEMGEWVQLPGNRAVKFSLKLGLPIIDNYGSLLGEFSTLDDLSICKTDHDNET</sequence>
<feature type="compositionally biased region" description="Basic and acidic residues" evidence="7">
    <location>
        <begin position="789"/>
        <end position="800"/>
    </location>
</feature>
<dbReference type="PANTHER" id="PTHR31677:SF142">
    <property type="entry name" value="AP2_ERF DOMAIN-CONTAINING PROTEIN"/>
    <property type="match status" value="1"/>
</dbReference>
<comment type="subcellular location">
    <subcellularLocation>
        <location evidence="1">Nucleus</location>
    </subcellularLocation>
</comment>
<dbReference type="Proteomes" id="UP001234989">
    <property type="component" value="Chromosome 8"/>
</dbReference>
<dbReference type="SUPFAM" id="SSF54171">
    <property type="entry name" value="DNA-binding domain"/>
    <property type="match status" value="6"/>
</dbReference>
<feature type="compositionally biased region" description="Basic and acidic residues" evidence="7">
    <location>
        <begin position="910"/>
        <end position="930"/>
    </location>
</feature>
<accession>A0AAF0ZND1</accession>
<feature type="region of interest" description="Disordered" evidence="7">
    <location>
        <begin position="1"/>
        <end position="63"/>
    </location>
</feature>
<keyword evidence="2" id="KW-0936">Ethylene signaling pathway</keyword>
<dbReference type="InterPro" id="IPR001471">
    <property type="entry name" value="AP2/ERF_dom"/>
</dbReference>
<dbReference type="Gene3D" id="3.30.730.10">
    <property type="entry name" value="AP2/ERF domain"/>
    <property type="match status" value="6"/>
</dbReference>
<feature type="region of interest" description="Disordered" evidence="7">
    <location>
        <begin position="475"/>
        <end position="504"/>
    </location>
</feature>
<feature type="domain" description="AP2/ERF" evidence="8">
    <location>
        <begin position="430"/>
        <end position="492"/>
    </location>
</feature>
<dbReference type="SMART" id="SM00380">
    <property type="entry name" value="AP2"/>
    <property type="match status" value="6"/>
</dbReference>
<feature type="region of interest" description="Disordered" evidence="7">
    <location>
        <begin position="789"/>
        <end position="812"/>
    </location>
</feature>
<gene>
    <name evidence="9" type="ORF">MTR67_037338</name>
</gene>
<keyword evidence="6" id="KW-0539">Nucleus</keyword>
<evidence type="ECO:0000256" key="1">
    <source>
        <dbReference type="ARBA" id="ARBA00004123"/>
    </source>
</evidence>
<dbReference type="EMBL" id="CP133619">
    <property type="protein sequence ID" value="WMV43953.1"/>
    <property type="molecule type" value="Genomic_DNA"/>
</dbReference>
<keyword evidence="4" id="KW-0238">DNA-binding</keyword>
<dbReference type="GO" id="GO:0009873">
    <property type="term" value="P:ethylene-activated signaling pathway"/>
    <property type="evidence" value="ECO:0007669"/>
    <property type="project" value="UniProtKB-KW"/>
</dbReference>
<evidence type="ECO:0000256" key="4">
    <source>
        <dbReference type="ARBA" id="ARBA00023125"/>
    </source>
</evidence>
<evidence type="ECO:0000256" key="7">
    <source>
        <dbReference type="SAM" id="MobiDB-lite"/>
    </source>
</evidence>
<evidence type="ECO:0000256" key="3">
    <source>
        <dbReference type="ARBA" id="ARBA00023015"/>
    </source>
</evidence>
<keyword evidence="5" id="KW-0804">Transcription</keyword>
<feature type="domain" description="AP2/ERF" evidence="8">
    <location>
        <begin position="277"/>
        <end position="334"/>
    </location>
</feature>
<name>A0AAF0ZND1_SOLVR</name>
<dbReference type="PROSITE" id="PS51032">
    <property type="entry name" value="AP2_ERF"/>
    <property type="match status" value="6"/>
</dbReference>
<feature type="domain" description="AP2/ERF" evidence="8">
    <location>
        <begin position="738"/>
        <end position="798"/>
    </location>
</feature>